<feature type="domain" description="F-box" evidence="1">
    <location>
        <begin position="1"/>
        <end position="46"/>
    </location>
</feature>
<dbReference type="EMBL" id="CAKMRJ010005634">
    <property type="protein sequence ID" value="CAH1447904.1"/>
    <property type="molecule type" value="Genomic_DNA"/>
</dbReference>
<dbReference type="SUPFAM" id="SSF81383">
    <property type="entry name" value="F-box domain"/>
    <property type="match status" value="2"/>
</dbReference>
<dbReference type="CDD" id="cd22157">
    <property type="entry name" value="F-box_AtFBW1-like"/>
    <property type="match status" value="2"/>
</dbReference>
<evidence type="ECO:0000259" key="1">
    <source>
        <dbReference type="PROSITE" id="PS50181"/>
    </source>
</evidence>
<dbReference type="InterPro" id="IPR001810">
    <property type="entry name" value="F-box_dom"/>
</dbReference>
<comment type="caution">
    <text evidence="2">The sequence shown here is derived from an EMBL/GenBank/DDBJ whole genome shotgun (WGS) entry which is preliminary data.</text>
</comment>
<dbReference type="InterPro" id="IPR013187">
    <property type="entry name" value="F-box-assoc_dom_typ3"/>
</dbReference>
<dbReference type="Proteomes" id="UP001157418">
    <property type="component" value="Unassembled WGS sequence"/>
</dbReference>
<dbReference type="PANTHER" id="PTHR31672">
    <property type="entry name" value="BNACNNG10540D PROTEIN"/>
    <property type="match status" value="1"/>
</dbReference>
<proteinExistence type="predicted"/>
<name>A0AAU9PCH7_9ASTR</name>
<dbReference type="Pfam" id="PF08268">
    <property type="entry name" value="FBA_3"/>
    <property type="match status" value="1"/>
</dbReference>
<dbReference type="InterPro" id="IPR017451">
    <property type="entry name" value="F-box-assoc_interact_dom"/>
</dbReference>
<dbReference type="AlphaFoldDB" id="A0AAU9PCH7"/>
<reference evidence="2 3" key="1">
    <citation type="submission" date="2022-01" db="EMBL/GenBank/DDBJ databases">
        <authorList>
            <person name="Xiong W."/>
            <person name="Schranz E."/>
        </authorList>
    </citation>
    <scope>NUCLEOTIDE SEQUENCE [LARGE SCALE GENOMIC DNA]</scope>
</reference>
<dbReference type="NCBIfam" id="TIGR01640">
    <property type="entry name" value="F_box_assoc_1"/>
    <property type="match status" value="1"/>
</dbReference>
<dbReference type="InterPro" id="IPR050796">
    <property type="entry name" value="SCF_F-box_component"/>
</dbReference>
<dbReference type="Gene3D" id="1.20.1280.50">
    <property type="match status" value="1"/>
</dbReference>
<dbReference type="InterPro" id="IPR036047">
    <property type="entry name" value="F-box-like_dom_sf"/>
</dbReference>
<evidence type="ECO:0000313" key="3">
    <source>
        <dbReference type="Proteomes" id="UP001157418"/>
    </source>
</evidence>
<accession>A0AAU9PCH7</accession>
<organism evidence="2 3">
    <name type="scientific">Lactuca virosa</name>
    <dbReference type="NCBI Taxonomy" id="75947"/>
    <lineage>
        <taxon>Eukaryota</taxon>
        <taxon>Viridiplantae</taxon>
        <taxon>Streptophyta</taxon>
        <taxon>Embryophyta</taxon>
        <taxon>Tracheophyta</taxon>
        <taxon>Spermatophyta</taxon>
        <taxon>Magnoliopsida</taxon>
        <taxon>eudicotyledons</taxon>
        <taxon>Gunneridae</taxon>
        <taxon>Pentapetalae</taxon>
        <taxon>asterids</taxon>
        <taxon>campanulids</taxon>
        <taxon>Asterales</taxon>
        <taxon>Asteraceae</taxon>
        <taxon>Cichorioideae</taxon>
        <taxon>Cichorieae</taxon>
        <taxon>Lactucinae</taxon>
        <taxon>Lactuca</taxon>
    </lineage>
</organism>
<dbReference type="Pfam" id="PF00646">
    <property type="entry name" value="F-box"/>
    <property type="match status" value="2"/>
</dbReference>
<gene>
    <name evidence="2" type="ORF">LVIROSA_LOCUS33478</name>
</gene>
<keyword evidence="3" id="KW-1185">Reference proteome</keyword>
<dbReference type="PROSITE" id="PS50181">
    <property type="entry name" value="FBOX"/>
    <property type="match status" value="1"/>
</dbReference>
<dbReference type="PANTHER" id="PTHR31672:SF10">
    <property type="entry name" value="F-BOX DOMAIN-CONTAINING PROTEIN"/>
    <property type="match status" value="1"/>
</dbReference>
<evidence type="ECO:0000313" key="2">
    <source>
        <dbReference type="EMBL" id="CAH1447904.1"/>
    </source>
</evidence>
<dbReference type="SMART" id="SM00256">
    <property type="entry name" value="FBOX"/>
    <property type="match status" value="2"/>
</dbReference>
<protein>
    <recommendedName>
        <fullName evidence="1">F-box domain-containing protein</fullName>
    </recommendedName>
</protein>
<sequence length="562" mass="64700">MSEYEIPFHIQEDIMKKLPVKSLVQFRSVSKAWKSLIDSSEFIAAHSNHRHTQPQHLLVSYEDPIMKERYVCFVDDDTFPQQRSVLTLTLPLSVKYLRLLGSSHGLLCLYHSHHNPATKMVVLWNPLIRKSIVVDVPKQPYVCFGVCPLTCDPKIISIYQIWDEANIETSFRCKVMVYTLSSGKWRSLSSNLPTKPIRHFWLMVVTDRFIYWLVELPNPNMIMSFDVSNEKFEVIDLPDSLATHHPTDLHLSKLRDSLAMLQNTENILTVWMMEHGVQRSFTKLFIIETQTPHQIVGFRKSGVPIMQVTDDDDPDDFDAQYKLAVFEPNSGYNNVIEVSGSPVCFELRNSVAALRIKMSVPFHIQEEIMKRLPVRSLIQFRCVSKAWKSLIDSFEFIAAHSLRRHTQQQHLLLSYEDPAYVCFVDDDTFPQQRSLPTLPPSIKQLVRTSVVGSSHGLICLYGYHPGFQTQIAILWNPSIRKSVVIPAPDQPYVGFGVCPVMNDPKIVSIIKHSWDVTNIETSYRCKILVYTLSSGKWRSLSTSLLTKPIRDWCLVVTDRFIY</sequence>